<keyword evidence="2" id="KW-1185">Reference proteome</keyword>
<evidence type="ECO:0000313" key="1">
    <source>
        <dbReference type="EMBL" id="KAH7325960.1"/>
    </source>
</evidence>
<dbReference type="EMBL" id="JAGPNK010000002">
    <property type="protein sequence ID" value="KAH7325960.1"/>
    <property type="molecule type" value="Genomic_DNA"/>
</dbReference>
<dbReference type="AlphaFoldDB" id="A0A8K0T3R4"/>
<organism evidence="1 2">
    <name type="scientific">Stachybotrys elegans</name>
    <dbReference type="NCBI Taxonomy" id="80388"/>
    <lineage>
        <taxon>Eukaryota</taxon>
        <taxon>Fungi</taxon>
        <taxon>Dikarya</taxon>
        <taxon>Ascomycota</taxon>
        <taxon>Pezizomycotina</taxon>
        <taxon>Sordariomycetes</taxon>
        <taxon>Hypocreomycetidae</taxon>
        <taxon>Hypocreales</taxon>
        <taxon>Stachybotryaceae</taxon>
        <taxon>Stachybotrys</taxon>
    </lineage>
</organism>
<comment type="caution">
    <text evidence="1">The sequence shown here is derived from an EMBL/GenBank/DDBJ whole genome shotgun (WGS) entry which is preliminary data.</text>
</comment>
<sequence length="206" mass="23085">MDGAVRFIALTAHCQFSFPTPDKHQRGFRGREGEKKDDKRVHTQVYSCPEALFRWHVSAVPSTTIIIATTTPDYAAPSRFSCSLMHGLLACSRLFPSPPSHELILLTPSKPPTMSCHAAPCSYTKAEDGTASYSKDLEQRRAQWWLRGRALMLLILGLVDFQATLRVLRRNGTIHTMPCHAIPCHAIPYHTMQPNGCTMDTLPYFS</sequence>
<protein>
    <submittedName>
        <fullName evidence="1">Uncharacterized protein</fullName>
    </submittedName>
</protein>
<dbReference type="Proteomes" id="UP000813444">
    <property type="component" value="Unassembled WGS sequence"/>
</dbReference>
<proteinExistence type="predicted"/>
<name>A0A8K0T3R4_9HYPO</name>
<evidence type="ECO:0000313" key="2">
    <source>
        <dbReference type="Proteomes" id="UP000813444"/>
    </source>
</evidence>
<reference evidence="1" key="1">
    <citation type="journal article" date="2021" name="Nat. Commun.">
        <title>Genetic determinants of endophytism in the Arabidopsis root mycobiome.</title>
        <authorList>
            <person name="Mesny F."/>
            <person name="Miyauchi S."/>
            <person name="Thiergart T."/>
            <person name="Pickel B."/>
            <person name="Atanasova L."/>
            <person name="Karlsson M."/>
            <person name="Huettel B."/>
            <person name="Barry K.W."/>
            <person name="Haridas S."/>
            <person name="Chen C."/>
            <person name="Bauer D."/>
            <person name="Andreopoulos W."/>
            <person name="Pangilinan J."/>
            <person name="LaButti K."/>
            <person name="Riley R."/>
            <person name="Lipzen A."/>
            <person name="Clum A."/>
            <person name="Drula E."/>
            <person name="Henrissat B."/>
            <person name="Kohler A."/>
            <person name="Grigoriev I.V."/>
            <person name="Martin F.M."/>
            <person name="Hacquard S."/>
        </authorList>
    </citation>
    <scope>NUCLEOTIDE SEQUENCE</scope>
    <source>
        <strain evidence="1">MPI-CAGE-CH-0235</strain>
    </source>
</reference>
<gene>
    <name evidence="1" type="ORF">B0I35DRAFT_122771</name>
</gene>
<accession>A0A8K0T3R4</accession>